<keyword evidence="3" id="KW-0328">Glycosyltransferase</keyword>
<feature type="transmembrane region" description="Helical" evidence="8">
    <location>
        <begin position="336"/>
        <end position="352"/>
    </location>
</feature>
<feature type="transmembrane region" description="Helical" evidence="8">
    <location>
        <begin position="151"/>
        <end position="167"/>
    </location>
</feature>
<accession>A0A2S8GLZ1</accession>
<dbReference type="EMBL" id="PUHZ01000014">
    <property type="protein sequence ID" value="PQO45456.1"/>
    <property type="molecule type" value="Genomic_DNA"/>
</dbReference>
<dbReference type="OrthoDB" id="238177at2"/>
<evidence type="ECO:0000256" key="3">
    <source>
        <dbReference type="ARBA" id="ARBA00022676"/>
    </source>
</evidence>
<feature type="transmembrane region" description="Helical" evidence="8">
    <location>
        <begin position="364"/>
        <end position="382"/>
    </location>
</feature>
<evidence type="ECO:0000313" key="11">
    <source>
        <dbReference type="Proteomes" id="UP000237819"/>
    </source>
</evidence>
<dbReference type="PANTHER" id="PTHR33908:SF11">
    <property type="entry name" value="MEMBRANE PROTEIN"/>
    <property type="match status" value="1"/>
</dbReference>
<evidence type="ECO:0000256" key="6">
    <source>
        <dbReference type="ARBA" id="ARBA00022989"/>
    </source>
</evidence>
<keyword evidence="2" id="KW-1003">Cell membrane</keyword>
<dbReference type="AlphaFoldDB" id="A0A2S8GLZ1"/>
<evidence type="ECO:0000256" key="4">
    <source>
        <dbReference type="ARBA" id="ARBA00022679"/>
    </source>
</evidence>
<gene>
    <name evidence="10" type="ORF">C5Y93_13475</name>
</gene>
<comment type="subcellular location">
    <subcellularLocation>
        <location evidence="1">Cell membrane</location>
        <topology evidence="1">Multi-pass membrane protein</topology>
    </subcellularLocation>
</comment>
<dbReference type="Proteomes" id="UP000237819">
    <property type="component" value="Unassembled WGS sequence"/>
</dbReference>
<evidence type="ECO:0000256" key="2">
    <source>
        <dbReference type="ARBA" id="ARBA00022475"/>
    </source>
</evidence>
<keyword evidence="5 8" id="KW-0812">Transmembrane</keyword>
<keyword evidence="6 8" id="KW-1133">Transmembrane helix</keyword>
<dbReference type="InterPro" id="IPR038731">
    <property type="entry name" value="RgtA/B/C-like"/>
</dbReference>
<comment type="caution">
    <text evidence="10">The sequence shown here is derived from an EMBL/GenBank/DDBJ whole genome shotgun (WGS) entry which is preliminary data.</text>
</comment>
<evidence type="ECO:0000313" key="10">
    <source>
        <dbReference type="EMBL" id="PQO45456.1"/>
    </source>
</evidence>
<feature type="transmembrane region" description="Helical" evidence="8">
    <location>
        <begin position="187"/>
        <end position="210"/>
    </location>
</feature>
<dbReference type="GO" id="GO:0016763">
    <property type="term" value="F:pentosyltransferase activity"/>
    <property type="evidence" value="ECO:0007669"/>
    <property type="project" value="TreeGrafter"/>
</dbReference>
<protein>
    <recommendedName>
        <fullName evidence="9">Glycosyltransferase RgtA/B/C/D-like domain-containing protein</fullName>
    </recommendedName>
</protein>
<reference evidence="10 11" key="1">
    <citation type="submission" date="2018-02" db="EMBL/GenBank/DDBJ databases">
        <title>Comparative genomes isolates from brazilian mangrove.</title>
        <authorList>
            <person name="Araujo J.E."/>
            <person name="Taketani R.G."/>
            <person name="Silva M.C.P."/>
            <person name="Loureco M.V."/>
            <person name="Andreote F.D."/>
        </authorList>
    </citation>
    <scope>NUCLEOTIDE SEQUENCE [LARGE SCALE GENOMIC DNA]</scope>
    <source>
        <strain evidence="10 11">Nap-Phe MGV</strain>
    </source>
</reference>
<organism evidence="10 11">
    <name type="scientific">Blastopirellula marina</name>
    <dbReference type="NCBI Taxonomy" id="124"/>
    <lineage>
        <taxon>Bacteria</taxon>
        <taxon>Pseudomonadati</taxon>
        <taxon>Planctomycetota</taxon>
        <taxon>Planctomycetia</taxon>
        <taxon>Pirellulales</taxon>
        <taxon>Pirellulaceae</taxon>
        <taxon>Blastopirellula</taxon>
    </lineage>
</organism>
<keyword evidence="4" id="KW-0808">Transferase</keyword>
<evidence type="ECO:0000256" key="1">
    <source>
        <dbReference type="ARBA" id="ARBA00004651"/>
    </source>
</evidence>
<feature type="transmembrane region" description="Helical" evidence="8">
    <location>
        <begin position="128"/>
        <end position="144"/>
    </location>
</feature>
<feature type="transmembrane region" description="Helical" evidence="8">
    <location>
        <begin position="79"/>
        <end position="97"/>
    </location>
</feature>
<evidence type="ECO:0000256" key="8">
    <source>
        <dbReference type="SAM" id="Phobius"/>
    </source>
</evidence>
<keyword evidence="7 8" id="KW-0472">Membrane</keyword>
<feature type="transmembrane region" description="Helical" evidence="8">
    <location>
        <begin position="104"/>
        <end position="122"/>
    </location>
</feature>
<evidence type="ECO:0000259" key="9">
    <source>
        <dbReference type="Pfam" id="PF13231"/>
    </source>
</evidence>
<feature type="transmembrane region" description="Helical" evidence="8">
    <location>
        <begin position="311"/>
        <end position="330"/>
    </location>
</feature>
<feature type="transmembrane region" description="Helical" evidence="8">
    <location>
        <begin position="287"/>
        <end position="304"/>
    </location>
</feature>
<sequence length="494" mass="56308">MDDHDSQEATTWTIRQKNAMAALLAIIFLFQVVMLRRGNDWGGDFAMYLNQARNVVNFHDMSDTGYVYNPDAPVIGPRVYPPLYSVFLAPIYAIFGADYQVLKIAMVVLMVGTLTLCAGLFSRQLTPGYTFALIALIGFCPIFWKFNHDIISEHLFVLFWMLAMWLYERERENTEQPTDRFGSAVLMGLVVYLAIGTRTVGIVLPPALILTELIRYRRITRYMLVSVGSAVIFYVVQKLLLPSGGSGYMDQVSQISVDTILYNLYADGGSFTHVWDNNIEIRNAEKVARLSGIFFSLIAIYGALRANAARFQFLFVASILYFILIVIWPGASWDRMIWPLYPGFIAWLLYAFQSLSWSQNVRTALVVPMLLYTFGCYGVYYINSDYSRIPGPEDATAQEMFSEVDRRLAKDEVCLFFKPRVMAFYLRRPSIGYPIDLTEASLERTIHDHDVHLAVTRSEDEPEVPELLAKEGFTQVWSNAEFQIWLPATEPPLP</sequence>
<dbReference type="InterPro" id="IPR050297">
    <property type="entry name" value="LipidA_mod_glycosyltrf_83"/>
</dbReference>
<evidence type="ECO:0000256" key="5">
    <source>
        <dbReference type="ARBA" id="ARBA00022692"/>
    </source>
</evidence>
<feature type="transmembrane region" description="Helical" evidence="8">
    <location>
        <begin position="20"/>
        <end position="38"/>
    </location>
</feature>
<proteinExistence type="predicted"/>
<dbReference type="RefSeq" id="WP_105335947.1">
    <property type="nucleotide sequence ID" value="NZ_PUHZ01000014.1"/>
</dbReference>
<dbReference type="GO" id="GO:0005886">
    <property type="term" value="C:plasma membrane"/>
    <property type="evidence" value="ECO:0007669"/>
    <property type="project" value="UniProtKB-SubCell"/>
</dbReference>
<dbReference type="Pfam" id="PF13231">
    <property type="entry name" value="PMT_2"/>
    <property type="match status" value="1"/>
</dbReference>
<name>A0A2S8GLZ1_9BACT</name>
<dbReference type="GO" id="GO:0009103">
    <property type="term" value="P:lipopolysaccharide biosynthetic process"/>
    <property type="evidence" value="ECO:0007669"/>
    <property type="project" value="UniProtKB-ARBA"/>
</dbReference>
<feature type="domain" description="Glycosyltransferase RgtA/B/C/D-like" evidence="9">
    <location>
        <begin position="81"/>
        <end position="236"/>
    </location>
</feature>
<dbReference type="PANTHER" id="PTHR33908">
    <property type="entry name" value="MANNOSYLTRANSFERASE YKCB-RELATED"/>
    <property type="match status" value="1"/>
</dbReference>
<evidence type="ECO:0000256" key="7">
    <source>
        <dbReference type="ARBA" id="ARBA00023136"/>
    </source>
</evidence>
<feature type="transmembrane region" description="Helical" evidence="8">
    <location>
        <begin position="222"/>
        <end position="241"/>
    </location>
</feature>